<organism evidence="1 2">
    <name type="scientific">candidate division MSBL1 archaeon SCGC-AAA259B11</name>
    <dbReference type="NCBI Taxonomy" id="1698260"/>
    <lineage>
        <taxon>Archaea</taxon>
        <taxon>Methanobacteriati</taxon>
        <taxon>Methanobacteriota</taxon>
        <taxon>candidate division MSBL1</taxon>
    </lineage>
</organism>
<name>A0A133U3H5_9EURY</name>
<evidence type="ECO:0000313" key="1">
    <source>
        <dbReference type="EMBL" id="KXA88749.1"/>
    </source>
</evidence>
<dbReference type="Proteomes" id="UP000070184">
    <property type="component" value="Unassembled WGS sequence"/>
</dbReference>
<accession>A0A133U3H5</accession>
<evidence type="ECO:0000313" key="2">
    <source>
        <dbReference type="Proteomes" id="UP000070184"/>
    </source>
</evidence>
<dbReference type="EMBL" id="LHXK01000083">
    <property type="protein sequence ID" value="KXA88749.1"/>
    <property type="molecule type" value="Genomic_DNA"/>
</dbReference>
<comment type="caution">
    <text evidence="1">The sequence shown here is derived from an EMBL/GenBank/DDBJ whole genome shotgun (WGS) entry which is preliminary data.</text>
</comment>
<sequence>MMAANYIRKVREKLLTFAKAALKDEYVPYTNNKGEREFREILNYFRAASFFPTIRGRFLTRLCPPHAVFVFFTLLS</sequence>
<evidence type="ECO:0008006" key="3">
    <source>
        <dbReference type="Google" id="ProtNLM"/>
    </source>
</evidence>
<gene>
    <name evidence="1" type="ORF">AKJ61_04275</name>
</gene>
<proteinExistence type="predicted"/>
<protein>
    <recommendedName>
        <fullName evidence="3">Transposase</fullName>
    </recommendedName>
</protein>
<reference evidence="1 2" key="1">
    <citation type="journal article" date="2016" name="Sci. Rep.">
        <title>Metabolic traits of an uncultured archaeal lineage -MSBL1- from brine pools of the Red Sea.</title>
        <authorList>
            <person name="Mwirichia R."/>
            <person name="Alam I."/>
            <person name="Rashid M."/>
            <person name="Vinu M."/>
            <person name="Ba-Alawi W."/>
            <person name="Anthony Kamau A."/>
            <person name="Kamanda Ngugi D."/>
            <person name="Goker M."/>
            <person name="Klenk H.P."/>
            <person name="Bajic V."/>
            <person name="Stingl U."/>
        </authorList>
    </citation>
    <scope>NUCLEOTIDE SEQUENCE [LARGE SCALE GENOMIC DNA]</scope>
    <source>
        <strain evidence="1">SCGC-AAA259B11</strain>
    </source>
</reference>
<dbReference type="AlphaFoldDB" id="A0A133U3H5"/>
<keyword evidence="2" id="KW-1185">Reference proteome</keyword>